<feature type="transmembrane region" description="Helical" evidence="6">
    <location>
        <begin position="47"/>
        <end position="67"/>
    </location>
</feature>
<evidence type="ECO:0008006" key="9">
    <source>
        <dbReference type="Google" id="ProtNLM"/>
    </source>
</evidence>
<accession>A0A2Z6DXM0</accession>
<keyword evidence="2" id="KW-1003">Cell membrane</keyword>
<keyword evidence="8" id="KW-1185">Reference proteome</keyword>
<sequence>MKNAKKNPAVAKRSRLIDVTALVLLVATVGAAALSEWGRHQVAGEWLSHLLLLLAVGKGLAVVDVFMDLRSVVWRWRGLIWAWVAGVVAICGVLILGKS</sequence>
<evidence type="ECO:0000256" key="3">
    <source>
        <dbReference type="ARBA" id="ARBA00022692"/>
    </source>
</evidence>
<evidence type="ECO:0000256" key="5">
    <source>
        <dbReference type="ARBA" id="ARBA00023136"/>
    </source>
</evidence>
<evidence type="ECO:0000256" key="4">
    <source>
        <dbReference type="ARBA" id="ARBA00022989"/>
    </source>
</evidence>
<dbReference type="EMBL" id="AP018558">
    <property type="protein sequence ID" value="BBD77197.1"/>
    <property type="molecule type" value="Genomic_DNA"/>
</dbReference>
<evidence type="ECO:0000256" key="2">
    <source>
        <dbReference type="ARBA" id="ARBA00022475"/>
    </source>
</evidence>
<keyword evidence="4 6" id="KW-1133">Transmembrane helix</keyword>
<dbReference type="KEGG" id="htl:HPTL_0929"/>
<dbReference type="Pfam" id="PF03626">
    <property type="entry name" value="COX4_pro"/>
    <property type="match status" value="1"/>
</dbReference>
<evidence type="ECO:0000313" key="8">
    <source>
        <dbReference type="Proteomes" id="UP000262004"/>
    </source>
</evidence>
<evidence type="ECO:0000256" key="1">
    <source>
        <dbReference type="ARBA" id="ARBA00004651"/>
    </source>
</evidence>
<gene>
    <name evidence="7" type="ORF">HPTL_0929</name>
</gene>
<name>A0A2Z6DXM0_HYDTE</name>
<proteinExistence type="predicted"/>
<keyword evidence="3 6" id="KW-0812">Transmembrane</keyword>
<feature type="transmembrane region" description="Helical" evidence="6">
    <location>
        <begin position="79"/>
        <end position="97"/>
    </location>
</feature>
<comment type="subcellular location">
    <subcellularLocation>
        <location evidence="1">Cell membrane</location>
        <topology evidence="1">Multi-pass membrane protein</topology>
    </subcellularLocation>
</comment>
<dbReference type="RefSeq" id="WP_170141272.1">
    <property type="nucleotide sequence ID" value="NZ_AP018558.1"/>
</dbReference>
<organism evidence="7 8">
    <name type="scientific">Hydrogenophilus thermoluteolus</name>
    <name type="common">Pseudomonas hydrogenothermophila</name>
    <dbReference type="NCBI Taxonomy" id="297"/>
    <lineage>
        <taxon>Bacteria</taxon>
        <taxon>Pseudomonadati</taxon>
        <taxon>Pseudomonadota</taxon>
        <taxon>Hydrogenophilia</taxon>
        <taxon>Hydrogenophilales</taxon>
        <taxon>Hydrogenophilaceae</taxon>
        <taxon>Hydrogenophilus</taxon>
    </lineage>
</organism>
<dbReference type="InterPro" id="IPR005171">
    <property type="entry name" value="Cyt_c_oxidase_su4_prok"/>
</dbReference>
<evidence type="ECO:0000256" key="6">
    <source>
        <dbReference type="SAM" id="Phobius"/>
    </source>
</evidence>
<reference evidence="7 8" key="1">
    <citation type="submission" date="2018-04" db="EMBL/GenBank/DDBJ databases">
        <title>Complete genome sequence of Hydrogenophilus thermoluteolus TH-1.</title>
        <authorList>
            <person name="Arai H."/>
        </authorList>
    </citation>
    <scope>NUCLEOTIDE SEQUENCE [LARGE SCALE GENOMIC DNA]</scope>
    <source>
        <strain evidence="7 8">TH-1</strain>
    </source>
</reference>
<dbReference type="Proteomes" id="UP000262004">
    <property type="component" value="Chromosome"/>
</dbReference>
<evidence type="ECO:0000313" key="7">
    <source>
        <dbReference type="EMBL" id="BBD77197.1"/>
    </source>
</evidence>
<protein>
    <recommendedName>
        <fullName evidence="9">Cytochrome C oxidase subunit IV</fullName>
    </recommendedName>
</protein>
<dbReference type="GO" id="GO:0005886">
    <property type="term" value="C:plasma membrane"/>
    <property type="evidence" value="ECO:0007669"/>
    <property type="project" value="UniProtKB-SubCell"/>
</dbReference>
<dbReference type="AlphaFoldDB" id="A0A2Z6DXM0"/>
<keyword evidence="5 6" id="KW-0472">Membrane</keyword>